<comment type="catalytic activity">
    <reaction evidence="1 7 8">
        <text>4-CDP-2-C-methyl-D-erythritol 2-phosphate = 2-C-methyl-D-erythritol 2,4-cyclic diphosphate + CMP</text>
        <dbReference type="Rhea" id="RHEA:23864"/>
        <dbReference type="ChEBI" id="CHEBI:57919"/>
        <dbReference type="ChEBI" id="CHEBI:58483"/>
        <dbReference type="ChEBI" id="CHEBI:60377"/>
        <dbReference type="EC" id="4.6.1.12"/>
    </reaction>
</comment>
<dbReference type="SUPFAM" id="SSF69765">
    <property type="entry name" value="IpsF-like"/>
    <property type="match status" value="1"/>
</dbReference>
<dbReference type="GO" id="GO:0008685">
    <property type="term" value="F:2-C-methyl-D-erythritol 2,4-cyclodiphosphate synthase activity"/>
    <property type="evidence" value="ECO:0007669"/>
    <property type="project" value="UniProtKB-UniRule"/>
</dbReference>
<name>E1R9M9_SEDSS</name>
<comment type="similarity">
    <text evidence="7 8">Belongs to the IspF family.</text>
</comment>
<keyword evidence="6 7" id="KW-0456">Lyase</keyword>
<dbReference type="eggNOG" id="COG0245">
    <property type="taxonomic scope" value="Bacteria"/>
</dbReference>
<dbReference type="NCBIfam" id="TIGR00151">
    <property type="entry name" value="ispF"/>
    <property type="match status" value="1"/>
</dbReference>
<dbReference type="HAMAP" id="MF_00107">
    <property type="entry name" value="IspF"/>
    <property type="match status" value="1"/>
</dbReference>
<dbReference type="InterPro" id="IPR036571">
    <property type="entry name" value="MECDP_synthase_sf"/>
</dbReference>
<proteinExistence type="inferred from homology"/>
<feature type="site" description="Transition state stabilizer" evidence="7">
    <location>
        <position position="136"/>
    </location>
</feature>
<keyword evidence="4 7" id="KW-0479">Metal-binding</keyword>
<evidence type="ECO:0000256" key="4">
    <source>
        <dbReference type="ARBA" id="ARBA00022723"/>
    </source>
</evidence>
<evidence type="ECO:0000259" key="9">
    <source>
        <dbReference type="Pfam" id="PF02542"/>
    </source>
</evidence>
<dbReference type="Gene3D" id="3.30.1330.50">
    <property type="entry name" value="2-C-methyl-D-erythritol 2,4-cyclodiphosphate synthase"/>
    <property type="match status" value="1"/>
</dbReference>
<evidence type="ECO:0000313" key="10">
    <source>
        <dbReference type="EMBL" id="ADK83198.1"/>
    </source>
</evidence>
<dbReference type="InterPro" id="IPR020555">
    <property type="entry name" value="MECDP_synthase_CS"/>
</dbReference>
<dbReference type="PANTHER" id="PTHR43181">
    <property type="entry name" value="2-C-METHYL-D-ERYTHRITOL 2,4-CYCLODIPHOSPHATE SYNTHASE, CHLOROPLASTIC"/>
    <property type="match status" value="1"/>
</dbReference>
<dbReference type="EC" id="4.6.1.12" evidence="3 7"/>
<dbReference type="InterPro" id="IPR003526">
    <property type="entry name" value="MECDP_synthase"/>
</dbReference>
<evidence type="ECO:0000256" key="1">
    <source>
        <dbReference type="ARBA" id="ARBA00000200"/>
    </source>
</evidence>
<feature type="binding site" evidence="7">
    <location>
        <begin position="37"/>
        <end position="38"/>
    </location>
    <ligand>
        <name>4-CDP-2-C-methyl-D-erythritol 2-phosphate</name>
        <dbReference type="ChEBI" id="CHEBI:57919"/>
    </ligand>
</feature>
<dbReference type="GO" id="GO:0046872">
    <property type="term" value="F:metal ion binding"/>
    <property type="evidence" value="ECO:0007669"/>
    <property type="project" value="UniProtKB-KW"/>
</dbReference>
<comment type="cofactor">
    <cofactor evidence="7">
        <name>a divalent metal cation</name>
        <dbReference type="ChEBI" id="CHEBI:60240"/>
    </cofactor>
    <text evidence="7">Binds 1 divalent metal cation per subunit.</text>
</comment>
<comment type="caution">
    <text evidence="7">Lacks conserved residue(s) required for the propagation of feature annotation.</text>
</comment>
<evidence type="ECO:0000256" key="8">
    <source>
        <dbReference type="RuleBase" id="RU004395"/>
    </source>
</evidence>
<sequence length="166" mass="17956">MSNLRIGQGWDLHRLASGRRLIIGGVEIPSPKGEVGHSDGDVLIHALIDALLGAASLGDIGSHFPPSDDRWKDADSGDLLRKSLKLIREAGFRPVHVDSTVILQEIRLSGYRETIRNKLAQLLELSVEQVSVKAKTKEGVDATGHGEAIEAMVVVLLGEDDPSVWL</sequence>
<dbReference type="HOGENOM" id="CLU_084630_2_0_12"/>
<feature type="binding site" evidence="7">
    <location>
        <position position="11"/>
    </location>
    <ligand>
        <name>a divalent metal cation</name>
        <dbReference type="ChEBI" id="CHEBI:60240"/>
    </ligand>
</feature>
<feature type="binding site" evidence="7">
    <location>
        <position position="45"/>
    </location>
    <ligand>
        <name>a divalent metal cation</name>
        <dbReference type="ChEBI" id="CHEBI:60240"/>
    </ligand>
</feature>
<feature type="binding site" evidence="7">
    <location>
        <begin position="11"/>
        <end position="13"/>
    </location>
    <ligand>
        <name>4-CDP-2-C-methyl-D-erythritol 2-phosphate</name>
        <dbReference type="ChEBI" id="CHEBI:57919"/>
    </ligand>
</feature>
<dbReference type="STRING" id="573413.Spirs_4118"/>
<dbReference type="UniPathway" id="UPA00056">
    <property type="reaction ID" value="UER00095"/>
</dbReference>
<feature type="binding site" evidence="7">
    <location>
        <begin position="59"/>
        <end position="61"/>
    </location>
    <ligand>
        <name>4-CDP-2-C-methyl-D-erythritol 2-phosphate</name>
        <dbReference type="ChEBI" id="CHEBI:57919"/>
    </ligand>
</feature>
<comment type="function">
    <text evidence="7">Involved in the biosynthesis of isopentenyl diphosphate (IPP) and dimethylallyl diphosphate (DMAPP), two major building blocks of isoprenoid compounds. Catalyzes the conversion of 4-diphosphocytidyl-2-C-methyl-D-erythritol 2-phosphate (CDP-ME2P) to 2-C-methyl-D-erythritol 2,4-cyclodiphosphate (ME-CPP) with a corresponding release of cytidine 5-monophosphate (CMP).</text>
</comment>
<evidence type="ECO:0000256" key="5">
    <source>
        <dbReference type="ARBA" id="ARBA00023229"/>
    </source>
</evidence>
<evidence type="ECO:0000256" key="7">
    <source>
        <dbReference type="HAMAP-Rule" id="MF_00107"/>
    </source>
</evidence>
<organism evidence="10 11">
    <name type="scientific">Sediminispirochaeta smaragdinae (strain DSM 11293 / JCM 15392 / SEBR 4228)</name>
    <name type="common">Spirochaeta smaragdinae</name>
    <dbReference type="NCBI Taxonomy" id="573413"/>
    <lineage>
        <taxon>Bacteria</taxon>
        <taxon>Pseudomonadati</taxon>
        <taxon>Spirochaetota</taxon>
        <taxon>Spirochaetia</taxon>
        <taxon>Spirochaetales</taxon>
        <taxon>Spirochaetaceae</taxon>
        <taxon>Sediminispirochaeta</taxon>
    </lineage>
</organism>
<dbReference type="RefSeq" id="WP_013256654.1">
    <property type="nucleotide sequence ID" value="NC_014364.1"/>
</dbReference>
<reference evidence="10 11" key="1">
    <citation type="journal article" date="2010" name="Stand. Genomic Sci.">
        <title>Complete genome sequence of Spirochaeta smaragdinae type strain (SEBR 4228).</title>
        <authorList>
            <person name="Mavromatis K."/>
            <person name="Yasawong M."/>
            <person name="Chertkov O."/>
            <person name="Lapidus A."/>
            <person name="Lucas S."/>
            <person name="Nolan M."/>
            <person name="Del Rio T.G."/>
            <person name="Tice H."/>
            <person name="Cheng J.F."/>
            <person name="Pitluck S."/>
            <person name="Liolios K."/>
            <person name="Ivanova N."/>
            <person name="Tapia R."/>
            <person name="Han C."/>
            <person name="Bruce D."/>
            <person name="Goodwin L."/>
            <person name="Pati A."/>
            <person name="Chen A."/>
            <person name="Palaniappan K."/>
            <person name="Land M."/>
            <person name="Hauser L."/>
            <person name="Chang Y.J."/>
            <person name="Jeffries C.D."/>
            <person name="Detter J.C."/>
            <person name="Rohde M."/>
            <person name="Brambilla E."/>
            <person name="Spring S."/>
            <person name="Goker M."/>
            <person name="Sikorski J."/>
            <person name="Woyke T."/>
            <person name="Bristow J."/>
            <person name="Eisen J.A."/>
            <person name="Markowitz V."/>
            <person name="Hugenholtz P."/>
            <person name="Klenk H.P."/>
            <person name="Kyrpides N.C."/>
        </authorList>
    </citation>
    <scope>NUCLEOTIDE SEQUENCE [LARGE SCALE GENOMIC DNA]</scope>
    <source>
        <strain evidence="11">DSM 11293 / JCM 15392 / SEBR 4228</strain>
    </source>
</reference>
<feature type="site" description="Transition state stabilizer" evidence="7">
    <location>
        <position position="37"/>
    </location>
</feature>
<dbReference type="CDD" id="cd00554">
    <property type="entry name" value="MECDP_synthase"/>
    <property type="match status" value="1"/>
</dbReference>
<evidence type="ECO:0000256" key="3">
    <source>
        <dbReference type="ARBA" id="ARBA00012579"/>
    </source>
</evidence>
<comment type="subunit">
    <text evidence="7">Homotrimer.</text>
</comment>
<dbReference type="KEGG" id="ssm:Spirs_4118"/>
<dbReference type="Pfam" id="PF02542">
    <property type="entry name" value="YgbB"/>
    <property type="match status" value="1"/>
</dbReference>
<dbReference type="OrthoDB" id="9804336at2"/>
<evidence type="ECO:0000256" key="2">
    <source>
        <dbReference type="ARBA" id="ARBA00004709"/>
    </source>
</evidence>
<dbReference type="PROSITE" id="PS01350">
    <property type="entry name" value="ISPF"/>
    <property type="match status" value="1"/>
</dbReference>
<dbReference type="AlphaFoldDB" id="E1R9M9"/>
<feature type="binding site" evidence="7">
    <location>
        <position position="145"/>
    </location>
    <ligand>
        <name>4-CDP-2-C-methyl-D-erythritol 2-phosphate</name>
        <dbReference type="ChEBI" id="CHEBI:57919"/>
    </ligand>
</feature>
<dbReference type="EMBL" id="CP002116">
    <property type="protein sequence ID" value="ADK83198.1"/>
    <property type="molecule type" value="Genomic_DNA"/>
</dbReference>
<dbReference type="GO" id="GO:0016114">
    <property type="term" value="P:terpenoid biosynthetic process"/>
    <property type="evidence" value="ECO:0007669"/>
    <property type="project" value="InterPro"/>
</dbReference>
<dbReference type="PANTHER" id="PTHR43181:SF1">
    <property type="entry name" value="2-C-METHYL-D-ERYTHRITOL 2,4-CYCLODIPHOSPHATE SYNTHASE, CHLOROPLASTIC"/>
    <property type="match status" value="1"/>
</dbReference>
<evidence type="ECO:0000256" key="6">
    <source>
        <dbReference type="ARBA" id="ARBA00023239"/>
    </source>
</evidence>
<dbReference type="Proteomes" id="UP000002318">
    <property type="component" value="Chromosome"/>
</dbReference>
<accession>E1R9M9</accession>
<gene>
    <name evidence="7" type="primary">ispF</name>
    <name evidence="10" type="ordered locus">Spirs_4118</name>
</gene>
<dbReference type="GO" id="GO:0019288">
    <property type="term" value="P:isopentenyl diphosphate biosynthetic process, methylerythritol 4-phosphate pathway"/>
    <property type="evidence" value="ECO:0007669"/>
    <property type="project" value="UniProtKB-UniRule"/>
</dbReference>
<feature type="domain" description="2-C-methyl-D-erythritol 2,4-cyclodiphosphate synthase" evidence="9">
    <location>
        <begin position="4"/>
        <end position="157"/>
    </location>
</feature>
<comment type="pathway">
    <text evidence="2 7">Isoprenoid biosynthesis; isopentenyl diphosphate biosynthesis via DXP pathway; isopentenyl diphosphate from 1-deoxy-D-xylulose 5-phosphate: step 4/6.</text>
</comment>
<feature type="binding site" evidence="7">
    <location>
        <position position="13"/>
    </location>
    <ligand>
        <name>a divalent metal cation</name>
        <dbReference type="ChEBI" id="CHEBI:60240"/>
    </ligand>
</feature>
<keyword evidence="11" id="KW-1185">Reference proteome</keyword>
<keyword evidence="5 7" id="KW-0414">Isoprene biosynthesis</keyword>
<evidence type="ECO:0000313" key="11">
    <source>
        <dbReference type="Proteomes" id="UP000002318"/>
    </source>
</evidence>
<protein>
    <recommendedName>
        <fullName evidence="3 7">2-C-methyl-D-erythritol 2,4-cyclodiphosphate synthase</fullName>
        <shortName evidence="7">MECDP-synthase</shortName>
        <shortName evidence="7">MECPP-synthase</shortName>
        <shortName evidence="7">MECPS</shortName>
        <ecNumber evidence="3 7">4.6.1.12</ecNumber>
    </recommendedName>
</protein>